<dbReference type="RefSeq" id="WP_038370757.1">
    <property type="nucleotide sequence ID" value="NZ_KK069989.1"/>
</dbReference>
<dbReference type="STRING" id="396014.BF93_11310"/>
<evidence type="ECO:0000259" key="4">
    <source>
        <dbReference type="Pfam" id="PF00150"/>
    </source>
</evidence>
<accession>Z9JWT0</accession>
<dbReference type="Gene3D" id="2.60.40.1180">
    <property type="entry name" value="Golgi alpha-mannosidase II"/>
    <property type="match status" value="1"/>
</dbReference>
<dbReference type="GO" id="GO:0000272">
    <property type="term" value="P:polysaccharide catabolic process"/>
    <property type="evidence" value="ECO:0007669"/>
    <property type="project" value="InterPro"/>
</dbReference>
<protein>
    <recommendedName>
        <fullName evidence="4">Glycoside hydrolase family 5 domain-containing protein</fullName>
    </recommendedName>
</protein>
<comment type="caution">
    <text evidence="5">The sequence shown here is derived from an EMBL/GenBank/DDBJ whole genome shotgun (WGS) entry which is preliminary data.</text>
</comment>
<dbReference type="PANTHER" id="PTHR31308:SF3">
    <property type="entry name" value="ENDOGLYCOCERAMIDASE"/>
    <property type="match status" value="1"/>
</dbReference>
<dbReference type="OrthoDB" id="4771662at2"/>
<dbReference type="Pfam" id="PF00150">
    <property type="entry name" value="Cellulase"/>
    <property type="match status" value="1"/>
</dbReference>
<keyword evidence="1 3" id="KW-0378">Hydrolase</keyword>
<evidence type="ECO:0000256" key="1">
    <source>
        <dbReference type="ARBA" id="ARBA00022801"/>
    </source>
</evidence>
<keyword evidence="6" id="KW-1185">Reference proteome</keyword>
<reference evidence="5 6" key="1">
    <citation type="submission" date="2014-02" db="EMBL/GenBank/DDBJ databases">
        <title>Genome sequence of Brachybacterium phenoliresistens strain W13A50.</title>
        <authorList>
            <person name="Wang X."/>
        </authorList>
    </citation>
    <scope>NUCLEOTIDE SEQUENCE [LARGE SCALE GENOMIC DNA]</scope>
    <source>
        <strain evidence="5 6">W13A50</strain>
    </source>
</reference>
<dbReference type="PANTHER" id="PTHR31308">
    <property type="match status" value="1"/>
</dbReference>
<dbReference type="SUPFAM" id="SSF51445">
    <property type="entry name" value="(Trans)glycosidases"/>
    <property type="match status" value="1"/>
</dbReference>
<dbReference type="HOGENOM" id="CLU_027657_1_0_11"/>
<dbReference type="GO" id="GO:0004553">
    <property type="term" value="F:hydrolase activity, hydrolyzing O-glycosyl compounds"/>
    <property type="evidence" value="ECO:0007669"/>
    <property type="project" value="InterPro"/>
</dbReference>
<dbReference type="eggNOG" id="COG2730">
    <property type="taxonomic scope" value="Bacteria"/>
</dbReference>
<dbReference type="InterPro" id="IPR001547">
    <property type="entry name" value="Glyco_hydro_5"/>
</dbReference>
<feature type="domain" description="Glycoside hydrolase family 5" evidence="4">
    <location>
        <begin position="50"/>
        <end position="386"/>
    </location>
</feature>
<evidence type="ECO:0000256" key="2">
    <source>
        <dbReference type="ARBA" id="ARBA00023295"/>
    </source>
</evidence>
<name>Z9JWT0_9MICO</name>
<evidence type="ECO:0000256" key="3">
    <source>
        <dbReference type="RuleBase" id="RU361153"/>
    </source>
</evidence>
<dbReference type="PATRIC" id="fig|396014.3.peg.770"/>
<evidence type="ECO:0000313" key="6">
    <source>
        <dbReference type="Proteomes" id="UP000023067"/>
    </source>
</evidence>
<comment type="similarity">
    <text evidence="3">Belongs to the glycosyl hydrolase 5 (cellulase A) family.</text>
</comment>
<sequence>MQLRTDGTTLVDEHGRQRILHGINLVAKGPRGQAGVPGTAFRGDWSDEDLAGLARSGLDAVRLGVIWAAVEPEPGRYDTGHLAWLEDMLDRLHRAGLAVVLDAHQDLYSQSFGDGAPAWATLTAQPFTPSDLWSDAYVSSAAVQEALDAFWADAPGPDGMGIRTRFTAMWGELARRLGGHPAVIGYDVLNEPAPGALMVEVQQAILGALAERTGQAPEQVAADLSDPAARLAQLARLEDESLHRAVADAAAPLLAPFEQGPVHDLFRQAAAAIREHRPGALILREHSYPGNLGVPAAIPPLDGGAWAYSPHGYDLVVDTEAMSAPSDRRVTTILTRAAETAAGLGVPVIVGEWGGLGDLAGIGAHIQHQLDLFDRWAWSWFYWSFDASFPGSEAARHLRRPRAVAVTGRGLRAESSAGGGWKAAWDGAEGPAPTEFWVPEEQDVELVVDGARASILREGARVLITPRPGEHRLRVL</sequence>
<dbReference type="EMBL" id="JDYK01000003">
    <property type="protein sequence ID" value="EWS82458.1"/>
    <property type="molecule type" value="Genomic_DNA"/>
</dbReference>
<dbReference type="Proteomes" id="UP000023067">
    <property type="component" value="Unassembled WGS sequence"/>
</dbReference>
<proteinExistence type="inferred from homology"/>
<organism evidence="5 6">
    <name type="scientific">Brachybacterium phenoliresistens</name>
    <dbReference type="NCBI Taxonomy" id="396014"/>
    <lineage>
        <taxon>Bacteria</taxon>
        <taxon>Bacillati</taxon>
        <taxon>Actinomycetota</taxon>
        <taxon>Actinomycetes</taxon>
        <taxon>Micrococcales</taxon>
        <taxon>Dermabacteraceae</taxon>
        <taxon>Brachybacterium</taxon>
    </lineage>
</organism>
<gene>
    <name evidence="5" type="ORF">BF93_11310</name>
</gene>
<keyword evidence="2 3" id="KW-0326">Glycosidase</keyword>
<dbReference type="SMR" id="Z9JWT0"/>
<dbReference type="InterPro" id="IPR052066">
    <property type="entry name" value="Glycosphingolipid_Hydrolases"/>
</dbReference>
<evidence type="ECO:0000313" key="5">
    <source>
        <dbReference type="EMBL" id="EWS82458.1"/>
    </source>
</evidence>
<dbReference type="InterPro" id="IPR013780">
    <property type="entry name" value="Glyco_hydro_b"/>
</dbReference>
<dbReference type="AlphaFoldDB" id="Z9JWT0"/>
<dbReference type="Gene3D" id="3.20.20.80">
    <property type="entry name" value="Glycosidases"/>
    <property type="match status" value="1"/>
</dbReference>
<dbReference type="InterPro" id="IPR017853">
    <property type="entry name" value="GH"/>
</dbReference>